<gene>
    <name evidence="1" type="ORF">DVH24_009466</name>
</gene>
<dbReference type="Proteomes" id="UP000290289">
    <property type="component" value="Chromosome 10"/>
</dbReference>
<dbReference type="EMBL" id="RDQH01000336">
    <property type="protein sequence ID" value="RXH85645.1"/>
    <property type="molecule type" value="Genomic_DNA"/>
</dbReference>
<keyword evidence="2" id="KW-1185">Reference proteome</keyword>
<dbReference type="AlphaFoldDB" id="A0A498ITY0"/>
<evidence type="ECO:0000313" key="2">
    <source>
        <dbReference type="Proteomes" id="UP000290289"/>
    </source>
</evidence>
<reference evidence="1 2" key="1">
    <citation type="submission" date="2018-10" db="EMBL/GenBank/DDBJ databases">
        <title>A high-quality apple genome assembly.</title>
        <authorList>
            <person name="Hu J."/>
        </authorList>
    </citation>
    <scope>NUCLEOTIDE SEQUENCE [LARGE SCALE GENOMIC DNA]</scope>
    <source>
        <strain evidence="2">cv. HFTH1</strain>
        <tissue evidence="1">Young leaf</tissue>
    </source>
</reference>
<proteinExistence type="predicted"/>
<organism evidence="1 2">
    <name type="scientific">Malus domestica</name>
    <name type="common">Apple</name>
    <name type="synonym">Pyrus malus</name>
    <dbReference type="NCBI Taxonomy" id="3750"/>
    <lineage>
        <taxon>Eukaryota</taxon>
        <taxon>Viridiplantae</taxon>
        <taxon>Streptophyta</taxon>
        <taxon>Embryophyta</taxon>
        <taxon>Tracheophyta</taxon>
        <taxon>Spermatophyta</taxon>
        <taxon>Magnoliopsida</taxon>
        <taxon>eudicotyledons</taxon>
        <taxon>Gunneridae</taxon>
        <taxon>Pentapetalae</taxon>
        <taxon>rosids</taxon>
        <taxon>fabids</taxon>
        <taxon>Rosales</taxon>
        <taxon>Rosaceae</taxon>
        <taxon>Amygdaloideae</taxon>
        <taxon>Maleae</taxon>
        <taxon>Malus</taxon>
    </lineage>
</organism>
<name>A0A498ITY0_MALDO</name>
<sequence length="86" mass="9516">MHCPDAVSSRARSWSSPDALLSRLFSRLKSRIFLAMAQNTKIPVNVGVILDFDSLFGKVGMSCIDMALSDFYASHTICLILHQTPD</sequence>
<comment type="caution">
    <text evidence="1">The sequence shown here is derived from an EMBL/GenBank/DDBJ whole genome shotgun (WGS) entry which is preliminary data.</text>
</comment>
<protein>
    <submittedName>
        <fullName evidence="1">Uncharacterized protein</fullName>
    </submittedName>
</protein>
<evidence type="ECO:0000313" key="1">
    <source>
        <dbReference type="EMBL" id="RXH85645.1"/>
    </source>
</evidence>
<accession>A0A498ITY0</accession>